<feature type="transmembrane region" description="Helical" evidence="7">
    <location>
        <begin position="96"/>
        <end position="120"/>
    </location>
</feature>
<evidence type="ECO:0000256" key="7">
    <source>
        <dbReference type="RuleBase" id="RU363032"/>
    </source>
</evidence>
<keyword evidence="10" id="KW-0762">Sugar transport</keyword>
<organism evidence="10 11">
    <name type="scientific">Ruminiclostridium cellobioparum subsp. termitidis CT1112</name>
    <dbReference type="NCBI Taxonomy" id="1195236"/>
    <lineage>
        <taxon>Bacteria</taxon>
        <taxon>Bacillati</taxon>
        <taxon>Bacillota</taxon>
        <taxon>Clostridia</taxon>
        <taxon>Eubacteriales</taxon>
        <taxon>Oscillospiraceae</taxon>
        <taxon>Ruminiclostridium</taxon>
    </lineage>
</organism>
<evidence type="ECO:0000256" key="8">
    <source>
        <dbReference type="SAM" id="MobiDB-lite"/>
    </source>
</evidence>
<feature type="transmembrane region" description="Helical" evidence="7">
    <location>
        <begin position="265"/>
        <end position="283"/>
    </location>
</feature>
<dbReference type="eggNOG" id="COG0395">
    <property type="taxonomic scope" value="Bacteria"/>
</dbReference>
<evidence type="ECO:0000256" key="4">
    <source>
        <dbReference type="ARBA" id="ARBA00022692"/>
    </source>
</evidence>
<feature type="region of interest" description="Disordered" evidence="8">
    <location>
        <begin position="1"/>
        <end position="20"/>
    </location>
</feature>
<evidence type="ECO:0000256" key="5">
    <source>
        <dbReference type="ARBA" id="ARBA00022989"/>
    </source>
</evidence>
<dbReference type="PANTHER" id="PTHR43744:SF8">
    <property type="entry name" value="SN-GLYCEROL-3-PHOSPHATE TRANSPORT SYSTEM PERMEASE PROTEIN UGPE"/>
    <property type="match status" value="1"/>
</dbReference>
<sequence length="298" mass="33660">MRIFNRLSKNKSNEESLEPNPQLEVGNKATKRLIYAFMTICALVILLPLVWLFFSSMKTQADLTVNTWGPPKEWVFSNYAKAWKGSKIDTYMLNSIYVTFLTIIITIVTTTPISFVLARYNFKAKKIIYYTIIAGMMIPIHSAIIPLYMMVGKWEMYNNLSVLGLIYGAFRISISIFILESFMSSIPKELEECAFIDGCSVWKLFMKIIVPLSKDGIVTIAVLSVLACWNELLVSMLMLNKPELKTLPIGLIGFITEFNSEYTQLAAGIMMAIIPSILFYIFAQENIEKGMIAGAVKG</sequence>
<protein>
    <submittedName>
        <fullName evidence="10">ABC-type sugar transport system, permease component</fullName>
    </submittedName>
</protein>
<keyword evidence="4 7" id="KW-0812">Transmembrane</keyword>
<keyword evidence="6 7" id="KW-0472">Membrane</keyword>
<feature type="domain" description="ABC transmembrane type-1" evidence="9">
    <location>
        <begin position="92"/>
        <end position="283"/>
    </location>
</feature>
<feature type="transmembrane region" description="Helical" evidence="7">
    <location>
        <begin position="160"/>
        <end position="179"/>
    </location>
</feature>
<dbReference type="PATRIC" id="fig|1195236.3.peg.1998"/>
<dbReference type="InterPro" id="IPR035906">
    <property type="entry name" value="MetI-like_sf"/>
</dbReference>
<comment type="similarity">
    <text evidence="7">Belongs to the binding-protein-dependent transport system permease family.</text>
</comment>
<feature type="transmembrane region" description="Helical" evidence="7">
    <location>
        <begin position="216"/>
        <end position="239"/>
    </location>
</feature>
<dbReference type="Proteomes" id="UP000014155">
    <property type="component" value="Unassembled WGS sequence"/>
</dbReference>
<evidence type="ECO:0000256" key="2">
    <source>
        <dbReference type="ARBA" id="ARBA00022448"/>
    </source>
</evidence>
<comment type="caution">
    <text evidence="10">The sequence shown here is derived from an EMBL/GenBank/DDBJ whole genome shotgun (WGS) entry which is preliminary data.</text>
</comment>
<dbReference type="Gene3D" id="1.10.3720.10">
    <property type="entry name" value="MetI-like"/>
    <property type="match status" value="1"/>
</dbReference>
<dbReference type="RefSeq" id="WP_004625239.1">
    <property type="nucleotide sequence ID" value="NZ_AORV01000028.1"/>
</dbReference>
<gene>
    <name evidence="10" type="ORF">CTER_1670</name>
</gene>
<dbReference type="PROSITE" id="PS50928">
    <property type="entry name" value="ABC_TM1"/>
    <property type="match status" value="1"/>
</dbReference>
<accession>S0FK91</accession>
<dbReference type="CDD" id="cd06261">
    <property type="entry name" value="TM_PBP2"/>
    <property type="match status" value="1"/>
</dbReference>
<feature type="transmembrane region" description="Helical" evidence="7">
    <location>
        <begin position="127"/>
        <end position="148"/>
    </location>
</feature>
<reference evidence="10 11" key="1">
    <citation type="journal article" date="2013" name="Genome Announc.">
        <title>Draft Genome Sequence of the Cellulolytic, Mesophilic, Anaerobic Bacterium Clostridium termitidis Strain CT1112 (DSM 5398).</title>
        <authorList>
            <person name="Lal S."/>
            <person name="Ramachandran U."/>
            <person name="Zhang X."/>
            <person name="Munir R."/>
            <person name="Sparling R."/>
            <person name="Levin D.B."/>
        </authorList>
    </citation>
    <scope>NUCLEOTIDE SEQUENCE [LARGE SCALE GENOMIC DNA]</scope>
    <source>
        <strain evidence="10 11">CT1112</strain>
    </source>
</reference>
<dbReference type="GO" id="GO:0055085">
    <property type="term" value="P:transmembrane transport"/>
    <property type="evidence" value="ECO:0007669"/>
    <property type="project" value="InterPro"/>
</dbReference>
<evidence type="ECO:0000256" key="6">
    <source>
        <dbReference type="ARBA" id="ARBA00023136"/>
    </source>
</evidence>
<dbReference type="EMBL" id="AORV01000028">
    <property type="protein sequence ID" value="EMS72247.1"/>
    <property type="molecule type" value="Genomic_DNA"/>
</dbReference>
<evidence type="ECO:0000256" key="1">
    <source>
        <dbReference type="ARBA" id="ARBA00004651"/>
    </source>
</evidence>
<dbReference type="InterPro" id="IPR000515">
    <property type="entry name" value="MetI-like"/>
</dbReference>
<evidence type="ECO:0000259" key="9">
    <source>
        <dbReference type="PROSITE" id="PS50928"/>
    </source>
</evidence>
<comment type="subcellular location">
    <subcellularLocation>
        <location evidence="1 7">Cell membrane</location>
        <topology evidence="1 7">Multi-pass membrane protein</topology>
    </subcellularLocation>
</comment>
<dbReference type="AlphaFoldDB" id="S0FK91"/>
<evidence type="ECO:0000313" key="10">
    <source>
        <dbReference type="EMBL" id="EMS72247.1"/>
    </source>
</evidence>
<name>S0FK91_RUMCE</name>
<keyword evidence="3" id="KW-1003">Cell membrane</keyword>
<dbReference type="STRING" id="1195236.CTER_1670"/>
<dbReference type="GO" id="GO:0005886">
    <property type="term" value="C:plasma membrane"/>
    <property type="evidence" value="ECO:0007669"/>
    <property type="project" value="UniProtKB-SubCell"/>
</dbReference>
<evidence type="ECO:0000256" key="3">
    <source>
        <dbReference type="ARBA" id="ARBA00022475"/>
    </source>
</evidence>
<keyword evidence="2 7" id="KW-0813">Transport</keyword>
<proteinExistence type="inferred from homology"/>
<dbReference type="SUPFAM" id="SSF161098">
    <property type="entry name" value="MetI-like"/>
    <property type="match status" value="1"/>
</dbReference>
<keyword evidence="11" id="KW-1185">Reference proteome</keyword>
<keyword evidence="5 7" id="KW-1133">Transmembrane helix</keyword>
<dbReference type="Pfam" id="PF00528">
    <property type="entry name" value="BPD_transp_1"/>
    <property type="match status" value="1"/>
</dbReference>
<dbReference type="PANTHER" id="PTHR43744">
    <property type="entry name" value="ABC TRANSPORTER PERMEASE PROTEIN MG189-RELATED-RELATED"/>
    <property type="match status" value="1"/>
</dbReference>
<evidence type="ECO:0000313" key="11">
    <source>
        <dbReference type="Proteomes" id="UP000014155"/>
    </source>
</evidence>
<feature type="transmembrane region" description="Helical" evidence="7">
    <location>
        <begin position="33"/>
        <end position="54"/>
    </location>
</feature>